<dbReference type="Proteomes" id="UP001304125">
    <property type="component" value="Chromosome"/>
</dbReference>
<gene>
    <name evidence="2" type="ORF">RN606_02700</name>
</gene>
<name>A0AA96F7L7_9MICO</name>
<keyword evidence="3" id="KW-1185">Reference proteome</keyword>
<dbReference type="InterPro" id="IPR002937">
    <property type="entry name" value="Amino_oxidase"/>
</dbReference>
<evidence type="ECO:0000313" key="2">
    <source>
        <dbReference type="EMBL" id="WNM25074.1"/>
    </source>
</evidence>
<dbReference type="Gene3D" id="3.50.50.60">
    <property type="entry name" value="FAD/NAD(P)-binding domain"/>
    <property type="match status" value="1"/>
</dbReference>
<sequence>MAEPTSAAASPRTVAVVGGGVAGLLAARRLLRAGAVVTVLEAGPRVGGRISRLELDGLELDAGAESFAVRDGSVQRLIEELGLGSRMVAPAPTPAWVVGPRRAHPLPAAGWMGIPVDPFAPDVVAALGRLGALRVWFDTVIPAREPGPGATARSVLRHRLGRRATARLVEPVVKGIYSRPLDELPFAALGADVAHDLKAKGGLVALAAARRQASPAGSAAMGLVGGMATLTEALAHDVRSQGGAIRTGVHVSSVRPADGGRWSVRVDGDAAPAVVDEVVLAVPQVEAFRLLPVDDRRSEPRRPGRAVLVTLVLDAPALDAAPRGTGVLVVGDAARAKALTHATAKWPWLADAAPGRHVVRLSYDARAVTGLDRDGPATRAGSVAGQALRDASRLLGVTLEPSQLRAHAVVAWPDSAPAPAAPIHPRPGLTLVGSAAGLSGLAAIASQDFVLSSS</sequence>
<feature type="domain" description="Amine oxidase" evidence="1">
    <location>
        <begin position="21"/>
        <end position="413"/>
    </location>
</feature>
<dbReference type="EMBL" id="CP134879">
    <property type="protein sequence ID" value="WNM25074.1"/>
    <property type="molecule type" value="Genomic_DNA"/>
</dbReference>
<dbReference type="RefSeq" id="WP_313499743.1">
    <property type="nucleotide sequence ID" value="NZ_CP134879.1"/>
</dbReference>
<dbReference type="SUPFAM" id="SSF51905">
    <property type="entry name" value="FAD/NAD(P)-binding domain"/>
    <property type="match status" value="1"/>
</dbReference>
<dbReference type="InterPro" id="IPR050464">
    <property type="entry name" value="Zeta_carotene_desat/Oxidored"/>
</dbReference>
<dbReference type="Pfam" id="PF01593">
    <property type="entry name" value="Amino_oxidase"/>
    <property type="match status" value="1"/>
</dbReference>
<reference evidence="2 3" key="1">
    <citation type="submission" date="2023-09" db="EMBL/GenBank/DDBJ databases">
        <title>Demequina sp. a novel bacteria isolated from Capsicum annuum.</title>
        <authorList>
            <person name="Humaira Z."/>
            <person name="Lee J."/>
            <person name="Cho D."/>
        </authorList>
    </citation>
    <scope>NUCLEOTIDE SEQUENCE [LARGE SCALE GENOMIC DNA]</scope>
    <source>
        <strain evidence="2 3">OYTSA14</strain>
    </source>
</reference>
<dbReference type="InterPro" id="IPR036188">
    <property type="entry name" value="FAD/NAD-bd_sf"/>
</dbReference>
<dbReference type="Gene3D" id="1.10.3110.10">
    <property type="entry name" value="protoporphyrinogen ix oxidase, domain 3"/>
    <property type="match status" value="1"/>
</dbReference>
<dbReference type="PANTHER" id="PTHR42923:SF3">
    <property type="entry name" value="PROTOPORPHYRINOGEN OXIDASE"/>
    <property type="match status" value="1"/>
</dbReference>
<proteinExistence type="predicted"/>
<dbReference type="SUPFAM" id="SSF54373">
    <property type="entry name" value="FAD-linked reductases, C-terminal domain"/>
    <property type="match status" value="1"/>
</dbReference>
<evidence type="ECO:0000259" key="1">
    <source>
        <dbReference type="Pfam" id="PF01593"/>
    </source>
</evidence>
<dbReference type="PRINTS" id="PR00419">
    <property type="entry name" value="ADXRDTASE"/>
</dbReference>
<protein>
    <submittedName>
        <fullName evidence="2">FAD-dependent oxidoreductase</fullName>
    </submittedName>
</protein>
<dbReference type="Gene3D" id="3.90.660.20">
    <property type="entry name" value="Protoporphyrinogen oxidase, mitochondrial, domain 2"/>
    <property type="match status" value="1"/>
</dbReference>
<dbReference type="GO" id="GO:0016491">
    <property type="term" value="F:oxidoreductase activity"/>
    <property type="evidence" value="ECO:0007669"/>
    <property type="project" value="InterPro"/>
</dbReference>
<dbReference type="PANTHER" id="PTHR42923">
    <property type="entry name" value="PROTOPORPHYRINOGEN OXIDASE"/>
    <property type="match status" value="1"/>
</dbReference>
<accession>A0AA96F7L7</accession>
<dbReference type="AlphaFoldDB" id="A0AA96F7L7"/>
<evidence type="ECO:0000313" key="3">
    <source>
        <dbReference type="Proteomes" id="UP001304125"/>
    </source>
</evidence>
<organism evidence="2 3">
    <name type="scientific">Demequina capsici</name>
    <dbReference type="NCBI Taxonomy" id="3075620"/>
    <lineage>
        <taxon>Bacteria</taxon>
        <taxon>Bacillati</taxon>
        <taxon>Actinomycetota</taxon>
        <taxon>Actinomycetes</taxon>
        <taxon>Micrococcales</taxon>
        <taxon>Demequinaceae</taxon>
        <taxon>Demequina</taxon>
    </lineage>
</organism>